<keyword evidence="2" id="KW-1185">Reference proteome</keyword>
<name>A0AAE0T3K0_9BIVA</name>
<protein>
    <submittedName>
        <fullName evidence="1">Uncharacterized protein</fullName>
    </submittedName>
</protein>
<sequence>MVYVIPCPHWPSNAYEWISSSRTYGWPTKQQIREIVNQADHIRKYDGADKGRRYQLISSEDSDVLDNRGDRFNSMDSG</sequence>
<dbReference type="EMBL" id="JAEAOA010001055">
    <property type="protein sequence ID" value="KAK3602719.1"/>
    <property type="molecule type" value="Genomic_DNA"/>
</dbReference>
<reference evidence="1" key="3">
    <citation type="submission" date="2023-05" db="EMBL/GenBank/DDBJ databases">
        <authorList>
            <person name="Smith C.H."/>
        </authorList>
    </citation>
    <scope>NUCLEOTIDE SEQUENCE</scope>
    <source>
        <strain evidence="1">CHS0354</strain>
        <tissue evidence="1">Mantle</tissue>
    </source>
</reference>
<dbReference type="Proteomes" id="UP001195483">
    <property type="component" value="Unassembled WGS sequence"/>
</dbReference>
<reference evidence="1" key="2">
    <citation type="journal article" date="2021" name="Genome Biol. Evol.">
        <title>Developing a high-quality reference genome for a parasitic bivalve with doubly uniparental inheritance (Bivalvia: Unionida).</title>
        <authorList>
            <person name="Smith C.H."/>
        </authorList>
    </citation>
    <scope>NUCLEOTIDE SEQUENCE</scope>
    <source>
        <strain evidence="1">CHS0354</strain>
        <tissue evidence="1">Mantle</tissue>
    </source>
</reference>
<evidence type="ECO:0000313" key="1">
    <source>
        <dbReference type="EMBL" id="KAK3602719.1"/>
    </source>
</evidence>
<comment type="caution">
    <text evidence="1">The sequence shown here is derived from an EMBL/GenBank/DDBJ whole genome shotgun (WGS) entry which is preliminary data.</text>
</comment>
<accession>A0AAE0T3K0</accession>
<gene>
    <name evidence="1" type="ORF">CHS0354_017162</name>
</gene>
<proteinExistence type="predicted"/>
<dbReference type="AlphaFoldDB" id="A0AAE0T3K0"/>
<organism evidence="1 2">
    <name type="scientific">Potamilus streckersoni</name>
    <dbReference type="NCBI Taxonomy" id="2493646"/>
    <lineage>
        <taxon>Eukaryota</taxon>
        <taxon>Metazoa</taxon>
        <taxon>Spiralia</taxon>
        <taxon>Lophotrochozoa</taxon>
        <taxon>Mollusca</taxon>
        <taxon>Bivalvia</taxon>
        <taxon>Autobranchia</taxon>
        <taxon>Heteroconchia</taxon>
        <taxon>Palaeoheterodonta</taxon>
        <taxon>Unionida</taxon>
        <taxon>Unionoidea</taxon>
        <taxon>Unionidae</taxon>
        <taxon>Ambleminae</taxon>
        <taxon>Lampsilini</taxon>
        <taxon>Potamilus</taxon>
    </lineage>
</organism>
<evidence type="ECO:0000313" key="2">
    <source>
        <dbReference type="Proteomes" id="UP001195483"/>
    </source>
</evidence>
<reference evidence="1" key="1">
    <citation type="journal article" date="2021" name="Genome Biol. Evol.">
        <title>A High-Quality Reference Genome for a Parasitic Bivalve with Doubly Uniparental Inheritance (Bivalvia: Unionida).</title>
        <authorList>
            <person name="Smith C.H."/>
        </authorList>
    </citation>
    <scope>NUCLEOTIDE SEQUENCE</scope>
    <source>
        <strain evidence="1">CHS0354</strain>
    </source>
</reference>